<keyword evidence="2" id="KW-0812">Transmembrane</keyword>
<protein>
    <submittedName>
        <fullName evidence="3">DUF3099 domain-containing protein</fullName>
    </submittedName>
</protein>
<reference evidence="3 4" key="1">
    <citation type="submission" date="2022-01" db="EMBL/GenBank/DDBJ databases">
        <authorList>
            <person name="Huang Y."/>
        </authorList>
    </citation>
    <scope>NUCLEOTIDE SEQUENCE [LARGE SCALE GENOMIC DNA]</scope>
    <source>
        <strain evidence="3 4">HY366</strain>
    </source>
</reference>
<keyword evidence="2" id="KW-1133">Transmembrane helix</keyword>
<proteinExistence type="predicted"/>
<feature type="transmembrane region" description="Helical" evidence="2">
    <location>
        <begin position="31"/>
        <end position="50"/>
    </location>
</feature>
<keyword evidence="4" id="KW-1185">Reference proteome</keyword>
<dbReference type="RefSeq" id="WP_236997327.1">
    <property type="nucleotide sequence ID" value="NZ_JAKKOR010000005.1"/>
</dbReference>
<dbReference type="Proteomes" id="UP001200110">
    <property type="component" value="Unassembled WGS sequence"/>
</dbReference>
<evidence type="ECO:0000256" key="2">
    <source>
        <dbReference type="SAM" id="Phobius"/>
    </source>
</evidence>
<dbReference type="InterPro" id="IPR021449">
    <property type="entry name" value="DUF3099"/>
</dbReference>
<dbReference type="EMBL" id="JAKKOR010000005">
    <property type="protein sequence ID" value="MCF8588099.1"/>
    <property type="molecule type" value="Genomic_DNA"/>
</dbReference>
<evidence type="ECO:0000313" key="4">
    <source>
        <dbReference type="Proteomes" id="UP001200110"/>
    </source>
</evidence>
<accession>A0ABS9IRB2</accession>
<evidence type="ECO:0000256" key="1">
    <source>
        <dbReference type="SAM" id="MobiDB-lite"/>
    </source>
</evidence>
<feature type="compositionally biased region" description="Acidic residues" evidence="1">
    <location>
        <begin position="127"/>
        <end position="157"/>
    </location>
</feature>
<evidence type="ECO:0000313" key="3">
    <source>
        <dbReference type="EMBL" id="MCF8588099.1"/>
    </source>
</evidence>
<feature type="transmembrane region" description="Helical" evidence="2">
    <location>
        <begin position="56"/>
        <end position="74"/>
    </location>
</feature>
<keyword evidence="2" id="KW-0472">Membrane</keyword>
<comment type="caution">
    <text evidence="3">The sequence shown here is derived from an EMBL/GenBank/DDBJ whole genome shotgun (WGS) entry which is preliminary data.</text>
</comment>
<organism evidence="3 4">
    <name type="scientific">Gordonia liuliyuniae</name>
    <dbReference type="NCBI Taxonomy" id="2911517"/>
    <lineage>
        <taxon>Bacteria</taxon>
        <taxon>Bacillati</taxon>
        <taxon>Actinomycetota</taxon>
        <taxon>Actinomycetes</taxon>
        <taxon>Mycobacteriales</taxon>
        <taxon>Gordoniaceae</taxon>
        <taxon>Gordonia</taxon>
    </lineage>
</organism>
<feature type="compositionally biased region" description="Basic and acidic residues" evidence="1">
    <location>
        <begin position="103"/>
        <end position="126"/>
    </location>
</feature>
<sequence length="163" mass="17848">MAHDESDPNAFLITGAEQDQDEVFRARKRRYLIMMSIRVPALIIASIVYATTQNGWIALAIIVVSIPIPWIAVLRANDTEPRRRGEVPAYHYGPHRTIGPPELSDRPAPRDRFDDDHRVIDAKPDGESDATESDAGESDPGESDPGESDAGESDAGESGDTRP</sequence>
<name>A0ABS9IRB2_9ACTN</name>
<dbReference type="Pfam" id="PF11298">
    <property type="entry name" value="DUF3099"/>
    <property type="match status" value="1"/>
</dbReference>
<gene>
    <name evidence="3" type="ORF">L5G33_06405</name>
</gene>
<feature type="region of interest" description="Disordered" evidence="1">
    <location>
        <begin position="78"/>
        <end position="163"/>
    </location>
</feature>